<dbReference type="Gene3D" id="3.20.20.140">
    <property type="entry name" value="Metal-dependent hydrolases"/>
    <property type="match status" value="1"/>
</dbReference>
<sequence length="158" mass="17790">MTVALARLMNEETAAYARSFADRLSFMAVVPLPYINESIQEAKYALDELGAVGLILLSNSEGKYLGDPTFTDFFKNVNEREGRQIIFVHPATPYLIIDGDLVEANPTRYPTGFSEYYFETARTFQDLTVTQTLHNFSNIDWIVPHAGAAYPTILDRVL</sequence>
<dbReference type="GO" id="GO:0005829">
    <property type="term" value="C:cytosol"/>
    <property type="evidence" value="ECO:0007669"/>
    <property type="project" value="TreeGrafter"/>
</dbReference>
<keyword evidence="1 3" id="KW-0210">Decarboxylase</keyword>
<dbReference type="EMBL" id="ML769795">
    <property type="protein sequence ID" value="KAE9387522.1"/>
    <property type="molecule type" value="Genomic_DNA"/>
</dbReference>
<dbReference type="Pfam" id="PF04909">
    <property type="entry name" value="Amidohydro_2"/>
    <property type="match status" value="1"/>
</dbReference>
<evidence type="ECO:0000256" key="3">
    <source>
        <dbReference type="RuleBase" id="RU366045"/>
    </source>
</evidence>
<gene>
    <name evidence="5" type="ORF">BT96DRAFT_482952</name>
</gene>
<accession>A0A6A4GP16</accession>
<reference evidence="5" key="1">
    <citation type="journal article" date="2019" name="Environ. Microbiol.">
        <title>Fungal ecological strategies reflected in gene transcription - a case study of two litter decomposers.</title>
        <authorList>
            <person name="Barbi F."/>
            <person name="Kohler A."/>
            <person name="Barry K."/>
            <person name="Baskaran P."/>
            <person name="Daum C."/>
            <person name="Fauchery L."/>
            <person name="Ihrmark K."/>
            <person name="Kuo A."/>
            <person name="LaButti K."/>
            <person name="Lipzen A."/>
            <person name="Morin E."/>
            <person name="Grigoriev I.V."/>
            <person name="Henrissat B."/>
            <person name="Lindahl B."/>
            <person name="Martin F."/>
        </authorList>
    </citation>
    <scope>NUCLEOTIDE SEQUENCE</scope>
    <source>
        <strain evidence="5">JB14</strain>
    </source>
</reference>
<keyword evidence="2 3" id="KW-0456">Lyase</keyword>
<evidence type="ECO:0000256" key="2">
    <source>
        <dbReference type="ARBA" id="ARBA00023239"/>
    </source>
</evidence>
<evidence type="ECO:0000256" key="1">
    <source>
        <dbReference type="ARBA" id="ARBA00022793"/>
    </source>
</evidence>
<dbReference type="Proteomes" id="UP000799118">
    <property type="component" value="Unassembled WGS sequence"/>
</dbReference>
<dbReference type="PANTHER" id="PTHR21240">
    <property type="entry name" value="2-AMINO-3-CARBOXYLMUCONATE-6-SEMIALDEHYDE DECARBOXYLASE"/>
    <property type="match status" value="1"/>
</dbReference>
<name>A0A6A4GP16_9AGAR</name>
<evidence type="ECO:0000313" key="6">
    <source>
        <dbReference type="Proteomes" id="UP000799118"/>
    </source>
</evidence>
<dbReference type="InterPro" id="IPR006680">
    <property type="entry name" value="Amidohydro-rel"/>
</dbReference>
<dbReference type="SUPFAM" id="SSF51556">
    <property type="entry name" value="Metallo-dependent hydrolases"/>
    <property type="match status" value="1"/>
</dbReference>
<comment type="similarity">
    <text evidence="3">Belongs to the metallo-dependent hydrolases superfamily.</text>
</comment>
<dbReference type="GO" id="GO:0016787">
    <property type="term" value="F:hydrolase activity"/>
    <property type="evidence" value="ECO:0007669"/>
    <property type="project" value="InterPro"/>
</dbReference>
<protein>
    <recommendedName>
        <fullName evidence="4">Amidohydrolase-related domain-containing protein</fullName>
    </recommendedName>
</protein>
<dbReference type="OrthoDB" id="2832284at2759"/>
<dbReference type="AlphaFoldDB" id="A0A6A4GP16"/>
<proteinExistence type="inferred from homology"/>
<dbReference type="InterPro" id="IPR032465">
    <property type="entry name" value="ACMSD"/>
</dbReference>
<dbReference type="PANTHER" id="PTHR21240:SF32">
    <property type="entry name" value="AMIDOHYDROLASE-RELATED DOMAIN-CONTAINING PROTEIN"/>
    <property type="match status" value="1"/>
</dbReference>
<organism evidence="5 6">
    <name type="scientific">Gymnopus androsaceus JB14</name>
    <dbReference type="NCBI Taxonomy" id="1447944"/>
    <lineage>
        <taxon>Eukaryota</taxon>
        <taxon>Fungi</taxon>
        <taxon>Dikarya</taxon>
        <taxon>Basidiomycota</taxon>
        <taxon>Agaricomycotina</taxon>
        <taxon>Agaricomycetes</taxon>
        <taxon>Agaricomycetidae</taxon>
        <taxon>Agaricales</taxon>
        <taxon>Marasmiineae</taxon>
        <taxon>Omphalotaceae</taxon>
        <taxon>Gymnopus</taxon>
    </lineage>
</organism>
<feature type="domain" description="Amidohydrolase-related" evidence="4">
    <location>
        <begin position="5"/>
        <end position="149"/>
    </location>
</feature>
<dbReference type="GO" id="GO:0016831">
    <property type="term" value="F:carboxy-lyase activity"/>
    <property type="evidence" value="ECO:0007669"/>
    <property type="project" value="UniProtKB-KW"/>
</dbReference>
<dbReference type="GO" id="GO:0019748">
    <property type="term" value="P:secondary metabolic process"/>
    <property type="evidence" value="ECO:0007669"/>
    <property type="project" value="TreeGrafter"/>
</dbReference>
<evidence type="ECO:0000259" key="4">
    <source>
        <dbReference type="Pfam" id="PF04909"/>
    </source>
</evidence>
<keyword evidence="6" id="KW-1185">Reference proteome</keyword>
<evidence type="ECO:0000313" key="5">
    <source>
        <dbReference type="EMBL" id="KAE9387522.1"/>
    </source>
</evidence>
<dbReference type="InterPro" id="IPR032466">
    <property type="entry name" value="Metal_Hydrolase"/>
</dbReference>